<proteinExistence type="predicted"/>
<dbReference type="Proteomes" id="UP001217089">
    <property type="component" value="Unassembled WGS sequence"/>
</dbReference>
<accession>A0ABQ9EDF0</accession>
<reference evidence="1 2" key="1">
    <citation type="submission" date="2022-12" db="EMBL/GenBank/DDBJ databases">
        <title>Chromosome-level genome of Tegillarca granosa.</title>
        <authorList>
            <person name="Kim J."/>
        </authorList>
    </citation>
    <scope>NUCLEOTIDE SEQUENCE [LARGE SCALE GENOMIC DNA]</scope>
    <source>
        <strain evidence="1">Teg-2019</strain>
        <tissue evidence="1">Adductor muscle</tissue>
    </source>
</reference>
<protein>
    <submittedName>
        <fullName evidence="1">Uncharacterized protein</fullName>
    </submittedName>
</protein>
<comment type="caution">
    <text evidence="1">The sequence shown here is derived from an EMBL/GenBank/DDBJ whole genome shotgun (WGS) entry which is preliminary data.</text>
</comment>
<name>A0ABQ9EDF0_TEGGR</name>
<organism evidence="1 2">
    <name type="scientific">Tegillarca granosa</name>
    <name type="common">Malaysian cockle</name>
    <name type="synonym">Anadara granosa</name>
    <dbReference type="NCBI Taxonomy" id="220873"/>
    <lineage>
        <taxon>Eukaryota</taxon>
        <taxon>Metazoa</taxon>
        <taxon>Spiralia</taxon>
        <taxon>Lophotrochozoa</taxon>
        <taxon>Mollusca</taxon>
        <taxon>Bivalvia</taxon>
        <taxon>Autobranchia</taxon>
        <taxon>Pteriomorphia</taxon>
        <taxon>Arcoida</taxon>
        <taxon>Arcoidea</taxon>
        <taxon>Arcidae</taxon>
        <taxon>Tegillarca</taxon>
    </lineage>
</organism>
<gene>
    <name evidence="1" type="ORF">KUTeg_018842</name>
</gene>
<sequence>LFNLFIQILSAENVNKPTWFVTGNPSDSENRKQCKIVQSYIASLIDMKSVTCTAPLRAKTTVASSKDFTEDKMWLNGSMCFRKVVWCRRGFVRHCKVSDQEKQIGSTSGMGTTEDINAIPIKRCPDSVKFIIHTRPGPGPLFIEDSLLDQDGLPKTLNI</sequence>
<evidence type="ECO:0000313" key="2">
    <source>
        <dbReference type="Proteomes" id="UP001217089"/>
    </source>
</evidence>
<dbReference type="EMBL" id="JARBDR010000917">
    <property type="protein sequence ID" value="KAJ8302446.1"/>
    <property type="molecule type" value="Genomic_DNA"/>
</dbReference>
<keyword evidence="2" id="KW-1185">Reference proteome</keyword>
<evidence type="ECO:0000313" key="1">
    <source>
        <dbReference type="EMBL" id="KAJ8302446.1"/>
    </source>
</evidence>
<feature type="non-terminal residue" evidence="1">
    <location>
        <position position="1"/>
    </location>
</feature>